<evidence type="ECO:0000313" key="2">
    <source>
        <dbReference type="EMBL" id="CAL1689255.1"/>
    </source>
</evidence>
<evidence type="ECO:0000313" key="3">
    <source>
        <dbReference type="Proteomes" id="UP001497644"/>
    </source>
</evidence>
<feature type="region of interest" description="Disordered" evidence="1">
    <location>
        <begin position="1"/>
        <end position="46"/>
    </location>
</feature>
<proteinExistence type="predicted"/>
<protein>
    <submittedName>
        <fullName evidence="2">Uncharacterized protein</fullName>
    </submittedName>
</protein>
<organism evidence="2 3">
    <name type="scientific">Lasius platythorax</name>
    <dbReference type="NCBI Taxonomy" id="488582"/>
    <lineage>
        <taxon>Eukaryota</taxon>
        <taxon>Metazoa</taxon>
        <taxon>Ecdysozoa</taxon>
        <taxon>Arthropoda</taxon>
        <taxon>Hexapoda</taxon>
        <taxon>Insecta</taxon>
        <taxon>Pterygota</taxon>
        <taxon>Neoptera</taxon>
        <taxon>Endopterygota</taxon>
        <taxon>Hymenoptera</taxon>
        <taxon>Apocrita</taxon>
        <taxon>Aculeata</taxon>
        <taxon>Formicoidea</taxon>
        <taxon>Formicidae</taxon>
        <taxon>Formicinae</taxon>
        <taxon>Lasius</taxon>
        <taxon>Lasius</taxon>
    </lineage>
</organism>
<evidence type="ECO:0000256" key="1">
    <source>
        <dbReference type="SAM" id="MobiDB-lite"/>
    </source>
</evidence>
<sequence length="78" mass="8421">MNAGGFTDGATEKEKQGRTCRGGRVTRERGRWRVKEEPAGRGDRGAHELGWKGVIVSLASHTATTATPQRLGVAFVRS</sequence>
<keyword evidence="3" id="KW-1185">Reference proteome</keyword>
<gene>
    <name evidence="2" type="ORF">LPLAT_LOCUS14216</name>
</gene>
<accession>A0AAV2P8J9</accession>
<name>A0AAV2P8J9_9HYME</name>
<reference evidence="2" key="1">
    <citation type="submission" date="2024-04" db="EMBL/GenBank/DDBJ databases">
        <authorList>
            <consortium name="Molecular Ecology Group"/>
        </authorList>
    </citation>
    <scope>NUCLEOTIDE SEQUENCE</scope>
</reference>
<dbReference type="AlphaFoldDB" id="A0AAV2P8J9"/>
<dbReference type="EMBL" id="OZ034832">
    <property type="protein sequence ID" value="CAL1689255.1"/>
    <property type="molecule type" value="Genomic_DNA"/>
</dbReference>
<feature type="compositionally biased region" description="Basic and acidic residues" evidence="1">
    <location>
        <begin position="25"/>
        <end position="46"/>
    </location>
</feature>
<dbReference type="Proteomes" id="UP001497644">
    <property type="component" value="Chromosome 9"/>
</dbReference>